<dbReference type="RefSeq" id="WP_340344350.1">
    <property type="nucleotide sequence ID" value="NZ_JBBKZT010000010.1"/>
</dbReference>
<proteinExistence type="predicted"/>
<evidence type="ECO:0000259" key="2">
    <source>
        <dbReference type="PROSITE" id="PS50035"/>
    </source>
</evidence>
<dbReference type="EMBL" id="JBBKZT010000010">
    <property type="protein sequence ID" value="MEJ8849213.1"/>
    <property type="molecule type" value="Genomic_DNA"/>
</dbReference>
<protein>
    <submittedName>
        <fullName evidence="3">Phospholipase D family protein</fullName>
    </submittedName>
</protein>
<feature type="signal peptide" evidence="1">
    <location>
        <begin position="1"/>
        <end position="29"/>
    </location>
</feature>
<name>A0ABU8WNV3_9BURK</name>
<feature type="domain" description="PLD phosphodiesterase" evidence="2">
    <location>
        <begin position="177"/>
        <end position="204"/>
    </location>
</feature>
<dbReference type="Gene3D" id="3.30.870.10">
    <property type="entry name" value="Endonuclease Chain A"/>
    <property type="match status" value="2"/>
</dbReference>
<dbReference type="PROSITE" id="PS51257">
    <property type="entry name" value="PROKAR_LIPOPROTEIN"/>
    <property type="match status" value="1"/>
</dbReference>
<dbReference type="PANTHER" id="PTHR21248">
    <property type="entry name" value="CARDIOLIPIN SYNTHASE"/>
    <property type="match status" value="1"/>
</dbReference>
<feature type="domain" description="PLD phosphodiesterase" evidence="2">
    <location>
        <begin position="420"/>
        <end position="447"/>
    </location>
</feature>
<comment type="caution">
    <text evidence="3">The sequence shown here is derived from an EMBL/GenBank/DDBJ whole genome shotgun (WGS) entry which is preliminary data.</text>
</comment>
<dbReference type="SMART" id="SM00155">
    <property type="entry name" value="PLDc"/>
    <property type="match status" value="2"/>
</dbReference>
<organism evidence="3 4">
    <name type="scientific">Variovorax rhizosphaerae</name>
    <dbReference type="NCBI Taxonomy" id="1836200"/>
    <lineage>
        <taxon>Bacteria</taxon>
        <taxon>Pseudomonadati</taxon>
        <taxon>Pseudomonadota</taxon>
        <taxon>Betaproteobacteria</taxon>
        <taxon>Burkholderiales</taxon>
        <taxon>Comamonadaceae</taxon>
        <taxon>Variovorax</taxon>
    </lineage>
</organism>
<accession>A0ABU8WNV3</accession>
<dbReference type="InterPro" id="IPR025202">
    <property type="entry name" value="PLD-like_dom"/>
</dbReference>
<keyword evidence="4" id="KW-1185">Reference proteome</keyword>
<dbReference type="CDD" id="cd09111">
    <property type="entry name" value="PLDc_ymdC_like_1"/>
    <property type="match status" value="1"/>
</dbReference>
<reference evidence="3 4" key="1">
    <citation type="submission" date="2024-03" db="EMBL/GenBank/DDBJ databases">
        <title>Novel species of the genus Variovorax.</title>
        <authorList>
            <person name="Liu Q."/>
            <person name="Xin Y.-H."/>
        </authorList>
    </citation>
    <scope>NUCLEOTIDE SEQUENCE [LARGE SCALE GENOMIC DNA]</scope>
    <source>
        <strain evidence="3 4">KACC 18900</strain>
    </source>
</reference>
<evidence type="ECO:0000256" key="1">
    <source>
        <dbReference type="SAM" id="SignalP"/>
    </source>
</evidence>
<dbReference type="SUPFAM" id="SSF56024">
    <property type="entry name" value="Phospholipase D/nuclease"/>
    <property type="match status" value="2"/>
</dbReference>
<keyword evidence="1" id="KW-0732">Signal</keyword>
<gene>
    <name evidence="3" type="ORF">WKW82_21325</name>
</gene>
<dbReference type="Pfam" id="PF13091">
    <property type="entry name" value="PLDc_2"/>
    <property type="match status" value="2"/>
</dbReference>
<dbReference type="InterPro" id="IPR001736">
    <property type="entry name" value="PLipase_D/transphosphatidylase"/>
</dbReference>
<feature type="chain" id="PRO_5046631133" evidence="1">
    <location>
        <begin position="30"/>
        <end position="533"/>
    </location>
</feature>
<evidence type="ECO:0000313" key="3">
    <source>
        <dbReference type="EMBL" id="MEJ8849213.1"/>
    </source>
</evidence>
<dbReference type="PROSITE" id="PS50035">
    <property type="entry name" value="PLD"/>
    <property type="match status" value="2"/>
</dbReference>
<evidence type="ECO:0000313" key="4">
    <source>
        <dbReference type="Proteomes" id="UP001385892"/>
    </source>
</evidence>
<dbReference type="Proteomes" id="UP001385892">
    <property type="component" value="Unassembled WGS sequence"/>
</dbReference>
<dbReference type="CDD" id="cd09113">
    <property type="entry name" value="PLDc_ymdC_like_2"/>
    <property type="match status" value="1"/>
</dbReference>
<dbReference type="PANTHER" id="PTHR21248:SF12">
    <property type="entry name" value="CARDIOLIPIN SYNTHASE C"/>
    <property type="match status" value="1"/>
</dbReference>
<sequence>MFAQSSKHLVRLIALCLGIMLSALMTACASLPGDVVRSPSHALTDADGATRLTAVAAASLPEDAKISGLRLLPDGGQALEARMALANAAGRTIDAQYYQIANDASGREFLQALARAADRGVRVRLLIDDLHAGGEDDLLAGLAAAPNVEVRMFNPLAVRGGAVPSRVLLSLNEFTRVNRRMHNKLFIADNAFAISGGRNIGDAYFGRSQPANFIDMDVIAAGKVVGEQSAVFDAYWNSEHAYPIQSLVATERAPQVARAQFDAWAQGGGTDTAAQAVAERDLLGQGPVGAQLANGRVDLHLASVRVMADAPMKATHEQNLVDGAVMSGNLELLQSARSDVMVTSPYFIPDTRMLDILQASTARKVRVAVLTNSLATTDEPLVHVGYSRYRDELLGMGVALYEMMPGVDAPQATAAVSHGSLGRLHAKVAVVDHRWLSIGSMNMDRRSAHSNTEMGLVIDSPELAMQVATLLQREQLPRSYQLRMQPGAARPKLQWVAPSATEQPLVFTAEPSRNWRRQLGVSFTSFFVSEQLL</sequence>